<dbReference type="GO" id="GO:0006749">
    <property type="term" value="P:glutathione metabolic process"/>
    <property type="evidence" value="ECO:0007669"/>
    <property type="project" value="TreeGrafter"/>
</dbReference>
<dbReference type="AlphaFoldDB" id="A0A139AUH5"/>
<organism evidence="5 6">
    <name type="scientific">Gonapodya prolifera (strain JEL478)</name>
    <name type="common">Monoblepharis prolifera</name>
    <dbReference type="NCBI Taxonomy" id="1344416"/>
    <lineage>
        <taxon>Eukaryota</taxon>
        <taxon>Fungi</taxon>
        <taxon>Fungi incertae sedis</taxon>
        <taxon>Chytridiomycota</taxon>
        <taxon>Chytridiomycota incertae sedis</taxon>
        <taxon>Monoblepharidomycetes</taxon>
        <taxon>Monoblepharidales</taxon>
        <taxon>Gonapodyaceae</taxon>
        <taxon>Gonapodya</taxon>
    </lineage>
</organism>
<evidence type="ECO:0000313" key="6">
    <source>
        <dbReference type="Proteomes" id="UP000070544"/>
    </source>
</evidence>
<dbReference type="Gene3D" id="3.40.30.10">
    <property type="entry name" value="Glutaredoxin"/>
    <property type="match status" value="1"/>
</dbReference>
<feature type="region of interest" description="Disordered" evidence="2">
    <location>
        <begin position="203"/>
        <end position="231"/>
    </location>
</feature>
<dbReference type="SFLD" id="SFLDS00019">
    <property type="entry name" value="Glutathione_Transferase_(cytos"/>
    <property type="match status" value="1"/>
</dbReference>
<feature type="domain" description="GST N-terminal" evidence="3">
    <location>
        <begin position="3"/>
        <end position="85"/>
    </location>
</feature>
<dbReference type="InterPro" id="IPR004045">
    <property type="entry name" value="Glutathione_S-Trfase_N"/>
</dbReference>
<dbReference type="InterPro" id="IPR036249">
    <property type="entry name" value="Thioredoxin-like_sf"/>
</dbReference>
<dbReference type="STRING" id="1344416.A0A139AUH5"/>
<dbReference type="GO" id="GO:0005739">
    <property type="term" value="C:mitochondrion"/>
    <property type="evidence" value="ECO:0007669"/>
    <property type="project" value="TreeGrafter"/>
</dbReference>
<dbReference type="InterPro" id="IPR004046">
    <property type="entry name" value="GST_C"/>
</dbReference>
<sequence length="231" mass="26855">MTPSIRLFSFYRSSCGWRARTALYWKEVPFEPVYVNTFKGDHRLPFYAEISPTRTVPTMVVDDSWRITQSSAILEYLEEAIPRRHLLYRDPMLRAQVRSIVSIIVSDIQPLQSPRTLWRFKDVALEDPESVRRAAKEVVGERFKGLERALESTHGRYSVGDKVTMADVCLVPMVFNAHLYGVDMTPFPLSTSISERLLEEHEPFRKAHPRNQPDNEDEYPDVGWWQKPKVA</sequence>
<dbReference type="InterPro" id="IPR010987">
    <property type="entry name" value="Glutathione-S-Trfase_C-like"/>
</dbReference>
<reference evidence="5 6" key="1">
    <citation type="journal article" date="2015" name="Genome Biol. Evol.">
        <title>Phylogenomic analyses indicate that early fungi evolved digesting cell walls of algal ancestors of land plants.</title>
        <authorList>
            <person name="Chang Y."/>
            <person name="Wang S."/>
            <person name="Sekimoto S."/>
            <person name="Aerts A.L."/>
            <person name="Choi C."/>
            <person name="Clum A."/>
            <person name="LaButti K.M."/>
            <person name="Lindquist E.A."/>
            <person name="Yee Ngan C."/>
            <person name="Ohm R.A."/>
            <person name="Salamov A.A."/>
            <person name="Grigoriev I.V."/>
            <person name="Spatafora J.W."/>
            <person name="Berbee M.L."/>
        </authorList>
    </citation>
    <scope>NUCLEOTIDE SEQUENCE [LARGE SCALE GENOMIC DNA]</scope>
    <source>
        <strain evidence="5 6">JEL478</strain>
    </source>
</reference>
<dbReference type="OrthoDB" id="202840at2759"/>
<evidence type="ECO:0000256" key="2">
    <source>
        <dbReference type="SAM" id="MobiDB-lite"/>
    </source>
</evidence>
<dbReference type="PANTHER" id="PTHR42673">
    <property type="entry name" value="MALEYLACETOACETATE ISOMERASE"/>
    <property type="match status" value="1"/>
</dbReference>
<dbReference type="GO" id="GO:0006559">
    <property type="term" value="P:L-phenylalanine catabolic process"/>
    <property type="evidence" value="ECO:0007669"/>
    <property type="project" value="TreeGrafter"/>
</dbReference>
<comment type="similarity">
    <text evidence="1">Belongs to the GST superfamily. Zeta family.</text>
</comment>
<dbReference type="GO" id="GO:0004364">
    <property type="term" value="F:glutathione transferase activity"/>
    <property type="evidence" value="ECO:0007669"/>
    <property type="project" value="TreeGrafter"/>
</dbReference>
<dbReference type="Pfam" id="PF13409">
    <property type="entry name" value="GST_N_2"/>
    <property type="match status" value="1"/>
</dbReference>
<dbReference type="InterPro" id="IPR036282">
    <property type="entry name" value="Glutathione-S-Trfase_C_sf"/>
</dbReference>
<dbReference type="InterPro" id="IPR040079">
    <property type="entry name" value="Glutathione_S-Trfase"/>
</dbReference>
<keyword evidence="5" id="KW-0413">Isomerase</keyword>
<evidence type="ECO:0000256" key="1">
    <source>
        <dbReference type="ARBA" id="ARBA00010007"/>
    </source>
</evidence>
<dbReference type="PROSITE" id="PS50404">
    <property type="entry name" value="GST_NTER"/>
    <property type="match status" value="1"/>
</dbReference>
<name>A0A139AUH5_GONPJ</name>
<dbReference type="SUPFAM" id="SSF52833">
    <property type="entry name" value="Thioredoxin-like"/>
    <property type="match status" value="1"/>
</dbReference>
<dbReference type="Proteomes" id="UP000070544">
    <property type="component" value="Unassembled WGS sequence"/>
</dbReference>
<dbReference type="Pfam" id="PF14497">
    <property type="entry name" value="GST_C_3"/>
    <property type="match status" value="1"/>
</dbReference>
<feature type="domain" description="GST C-terminal" evidence="4">
    <location>
        <begin position="90"/>
        <end position="217"/>
    </location>
</feature>
<dbReference type="GO" id="GO:0016034">
    <property type="term" value="F:maleylacetoacetate isomerase activity"/>
    <property type="evidence" value="ECO:0007669"/>
    <property type="project" value="TreeGrafter"/>
</dbReference>
<accession>A0A139AUH5</accession>
<dbReference type="PROSITE" id="PS50405">
    <property type="entry name" value="GST_CTER"/>
    <property type="match status" value="1"/>
</dbReference>
<protein>
    <submittedName>
        <fullName evidence="5">Maleylacetoacetate isomerase</fullName>
    </submittedName>
</protein>
<gene>
    <name evidence="5" type="ORF">M427DRAFT_52039</name>
</gene>
<evidence type="ECO:0000313" key="5">
    <source>
        <dbReference type="EMBL" id="KXS20396.1"/>
    </source>
</evidence>
<dbReference type="OMA" id="CCQRIII"/>
<evidence type="ECO:0000259" key="3">
    <source>
        <dbReference type="PROSITE" id="PS50404"/>
    </source>
</evidence>
<proteinExistence type="inferred from homology"/>
<dbReference type="PANTHER" id="PTHR42673:SF4">
    <property type="entry name" value="MALEYLACETOACETATE ISOMERASE"/>
    <property type="match status" value="1"/>
</dbReference>
<dbReference type="InterPro" id="IPR005955">
    <property type="entry name" value="GST_Zeta"/>
</dbReference>
<dbReference type="NCBIfam" id="TIGR01262">
    <property type="entry name" value="maiA"/>
    <property type="match status" value="1"/>
</dbReference>
<dbReference type="EMBL" id="KQ965735">
    <property type="protein sequence ID" value="KXS20396.1"/>
    <property type="molecule type" value="Genomic_DNA"/>
</dbReference>
<keyword evidence="6" id="KW-1185">Reference proteome</keyword>
<dbReference type="SUPFAM" id="SSF47616">
    <property type="entry name" value="GST C-terminal domain-like"/>
    <property type="match status" value="1"/>
</dbReference>
<dbReference type="SFLD" id="SFLDG00358">
    <property type="entry name" value="Main_(cytGST)"/>
    <property type="match status" value="1"/>
</dbReference>
<dbReference type="Gene3D" id="1.20.1050.10">
    <property type="match status" value="1"/>
</dbReference>
<evidence type="ECO:0000259" key="4">
    <source>
        <dbReference type="PROSITE" id="PS50405"/>
    </source>
</evidence>